<reference evidence="3" key="1">
    <citation type="submission" date="2025-08" db="UniProtKB">
        <authorList>
            <consortium name="Ensembl"/>
        </authorList>
    </citation>
    <scope>IDENTIFICATION</scope>
</reference>
<evidence type="ECO:0000313" key="4">
    <source>
        <dbReference type="Proteomes" id="UP000694410"/>
    </source>
</evidence>
<protein>
    <recommendedName>
        <fullName evidence="2">Core shell protein Gag P30 domain-containing protein</fullName>
    </recommendedName>
</protein>
<dbReference type="InterPro" id="IPR050462">
    <property type="entry name" value="Retroviral_Gag-Pol_poly"/>
</dbReference>
<dbReference type="SUPFAM" id="SSF47836">
    <property type="entry name" value="Retroviral matrix proteins"/>
    <property type="match status" value="1"/>
</dbReference>
<accession>A0A8C0U3Q6</accession>
<feature type="region of interest" description="Disordered" evidence="1">
    <location>
        <begin position="379"/>
        <end position="400"/>
    </location>
</feature>
<dbReference type="Proteomes" id="UP000694410">
    <property type="component" value="Unplaced"/>
</dbReference>
<organism evidence="3 4">
    <name type="scientific">Cyanistes caeruleus</name>
    <name type="common">Eurasian blue tit</name>
    <name type="synonym">Parus caeruleus</name>
    <dbReference type="NCBI Taxonomy" id="156563"/>
    <lineage>
        <taxon>Eukaryota</taxon>
        <taxon>Metazoa</taxon>
        <taxon>Chordata</taxon>
        <taxon>Craniata</taxon>
        <taxon>Vertebrata</taxon>
        <taxon>Euteleostomi</taxon>
        <taxon>Archelosauria</taxon>
        <taxon>Archosauria</taxon>
        <taxon>Dinosauria</taxon>
        <taxon>Saurischia</taxon>
        <taxon>Theropoda</taxon>
        <taxon>Coelurosauria</taxon>
        <taxon>Aves</taxon>
        <taxon>Neognathae</taxon>
        <taxon>Neoaves</taxon>
        <taxon>Telluraves</taxon>
        <taxon>Australaves</taxon>
        <taxon>Passeriformes</taxon>
        <taxon>Paridae</taxon>
        <taxon>Cyanistes</taxon>
    </lineage>
</organism>
<feature type="region of interest" description="Disordered" evidence="1">
    <location>
        <begin position="121"/>
        <end position="155"/>
    </location>
</feature>
<name>A0A8C0U3Q6_CYACU</name>
<dbReference type="AlphaFoldDB" id="A0A8C0U3Q6"/>
<dbReference type="SUPFAM" id="SSF47943">
    <property type="entry name" value="Retrovirus capsid protein, N-terminal core domain"/>
    <property type="match status" value="1"/>
</dbReference>
<dbReference type="InterPro" id="IPR008919">
    <property type="entry name" value="Retrov_capsid_N"/>
</dbReference>
<dbReference type="Pfam" id="PF02093">
    <property type="entry name" value="Gag_p30"/>
    <property type="match status" value="1"/>
</dbReference>
<feature type="compositionally biased region" description="Polar residues" evidence="1">
    <location>
        <begin position="236"/>
        <end position="247"/>
    </location>
</feature>
<evidence type="ECO:0000313" key="3">
    <source>
        <dbReference type="Ensembl" id="ENSCCEP00000003151.1"/>
    </source>
</evidence>
<feature type="region of interest" description="Disordered" evidence="1">
    <location>
        <begin position="236"/>
        <end position="263"/>
    </location>
</feature>
<dbReference type="Ensembl" id="ENSCCET00000005326.1">
    <property type="protein sequence ID" value="ENSCCEP00000003151.1"/>
    <property type="gene ID" value="ENSCCEG00000003554.1"/>
</dbReference>
<sequence>MGQCVGKSGNKKNRKEKMPREIPPNSPLGKMLRKWEKEERLNELDKVKMIKYCTEIWPKESISEGPVFWPWYGSGERWLCLALIKHVSLRETSNEEEVKYASCWLDDGKREEEIKVYKVTKESEKGEEEKSERKWDPLENLPPPPPPTPPMVHHPPPLPLTSYPTLPQASLVPSSVSTYPILEPTTSSYRASNFPVASPMTLTPSLGLPVEISTSTLPPRPPLNILAVPAASQSAQLTDSPSTNPNVPVSLPVPDKQSWDEGGHRYNTRFQTKRNEDRSGMAEKLFPLREVPMGGARGGIGFVNAPLTASEVRNFKKEIKTLLEDPIGISNQLDQFLGPSVYTWEELNSILNILFSPEENQLIRAAAMRIWERENRIGPRGEEKVPNRDPGWNPNEEEGRGSMRDYRTLMIRGIREAVPRANNAKLAFDSHQEKEETPSAWLERLRRNFQLYSSVDPESPEGQVLVKIQFV</sequence>
<dbReference type="Gene3D" id="1.10.375.10">
    <property type="entry name" value="Human Immunodeficiency Virus Type 1 Capsid Protein"/>
    <property type="match status" value="1"/>
</dbReference>
<dbReference type="GO" id="GO:0019068">
    <property type="term" value="P:virion assembly"/>
    <property type="evidence" value="ECO:0007669"/>
    <property type="project" value="InterPro"/>
</dbReference>
<proteinExistence type="predicted"/>
<reference evidence="3" key="2">
    <citation type="submission" date="2025-09" db="UniProtKB">
        <authorList>
            <consortium name="Ensembl"/>
        </authorList>
    </citation>
    <scope>IDENTIFICATION</scope>
</reference>
<dbReference type="PANTHER" id="PTHR33166">
    <property type="entry name" value="GAG_P30 DOMAIN-CONTAINING PROTEIN"/>
    <property type="match status" value="1"/>
</dbReference>
<keyword evidence="4" id="KW-1185">Reference proteome</keyword>
<dbReference type="InterPro" id="IPR003036">
    <property type="entry name" value="Gag_P30"/>
</dbReference>
<evidence type="ECO:0000256" key="1">
    <source>
        <dbReference type="SAM" id="MobiDB-lite"/>
    </source>
</evidence>
<feature type="domain" description="Core shell protein Gag P30" evidence="2">
    <location>
        <begin position="310"/>
        <end position="471"/>
    </location>
</feature>
<dbReference type="InterPro" id="IPR010999">
    <property type="entry name" value="Retrovr_matrix"/>
</dbReference>
<feature type="compositionally biased region" description="Basic and acidic residues" evidence="1">
    <location>
        <begin position="121"/>
        <end position="137"/>
    </location>
</feature>
<feature type="region of interest" description="Disordered" evidence="1">
    <location>
        <begin position="1"/>
        <end position="29"/>
    </location>
</feature>
<evidence type="ECO:0000259" key="2">
    <source>
        <dbReference type="Pfam" id="PF02093"/>
    </source>
</evidence>
<feature type="compositionally biased region" description="Pro residues" evidence="1">
    <location>
        <begin position="140"/>
        <end position="155"/>
    </location>
</feature>